<feature type="transmembrane region" description="Helical" evidence="6">
    <location>
        <begin position="93"/>
        <end position="112"/>
    </location>
</feature>
<evidence type="ECO:0000256" key="5">
    <source>
        <dbReference type="ARBA" id="ARBA00023136"/>
    </source>
</evidence>
<feature type="transmembrane region" description="Helical" evidence="6">
    <location>
        <begin position="62"/>
        <end position="81"/>
    </location>
</feature>
<feature type="transmembrane region" description="Helical" evidence="6">
    <location>
        <begin position="363"/>
        <end position="384"/>
    </location>
</feature>
<feature type="transmembrane region" description="Helical" evidence="6">
    <location>
        <begin position="244"/>
        <end position="264"/>
    </location>
</feature>
<reference evidence="8" key="1">
    <citation type="submission" date="2016-06" db="EMBL/GenBank/DDBJ databases">
        <authorList>
            <person name="Varghese N."/>
            <person name="Submissions Spin"/>
        </authorList>
    </citation>
    <scope>NUCLEOTIDE SEQUENCE [LARGE SCALE GENOMIC DNA]</scope>
    <source>
        <strain evidence="8">DSM 44830</strain>
    </source>
</reference>
<keyword evidence="3 6" id="KW-0812">Transmembrane</keyword>
<feature type="transmembrane region" description="Helical" evidence="6">
    <location>
        <begin position="304"/>
        <end position="323"/>
    </location>
</feature>
<evidence type="ECO:0000256" key="6">
    <source>
        <dbReference type="SAM" id="Phobius"/>
    </source>
</evidence>
<dbReference type="Proteomes" id="UP000199504">
    <property type="component" value="Unassembled WGS sequence"/>
</dbReference>
<dbReference type="PANTHER" id="PTHR23513">
    <property type="entry name" value="INTEGRAL MEMBRANE EFFLUX PROTEIN-RELATED"/>
    <property type="match status" value="1"/>
</dbReference>
<evidence type="ECO:0000256" key="3">
    <source>
        <dbReference type="ARBA" id="ARBA00022692"/>
    </source>
</evidence>
<dbReference type="GO" id="GO:0022857">
    <property type="term" value="F:transmembrane transporter activity"/>
    <property type="evidence" value="ECO:0007669"/>
    <property type="project" value="InterPro"/>
</dbReference>
<dbReference type="GO" id="GO:0005886">
    <property type="term" value="C:plasma membrane"/>
    <property type="evidence" value="ECO:0007669"/>
    <property type="project" value="UniProtKB-SubCell"/>
</dbReference>
<feature type="transmembrane region" description="Helical" evidence="6">
    <location>
        <begin position="119"/>
        <end position="139"/>
    </location>
</feature>
<dbReference type="AlphaFoldDB" id="A0A1C4WQ24"/>
<comment type="subcellular location">
    <subcellularLocation>
        <location evidence="1">Cell membrane</location>
        <topology evidence="1">Multi-pass membrane protein</topology>
    </subcellularLocation>
</comment>
<dbReference type="Gene3D" id="1.20.1250.20">
    <property type="entry name" value="MFS general substrate transporter like domains"/>
    <property type="match status" value="1"/>
</dbReference>
<dbReference type="EMBL" id="FMCX01000002">
    <property type="protein sequence ID" value="SCE98300.1"/>
    <property type="molecule type" value="Genomic_DNA"/>
</dbReference>
<dbReference type="InterPro" id="IPR036259">
    <property type="entry name" value="MFS_trans_sf"/>
</dbReference>
<dbReference type="OrthoDB" id="9815525at2"/>
<feature type="transmembrane region" description="Helical" evidence="6">
    <location>
        <begin position="177"/>
        <end position="202"/>
    </location>
</feature>
<feature type="transmembrane region" description="Helical" evidence="6">
    <location>
        <begin position="270"/>
        <end position="292"/>
    </location>
</feature>
<dbReference type="STRING" id="262898.GA0070564_102432"/>
<keyword evidence="8" id="KW-1185">Reference proteome</keyword>
<keyword evidence="4 6" id="KW-1133">Transmembrane helix</keyword>
<dbReference type="Pfam" id="PF07690">
    <property type="entry name" value="MFS_1"/>
    <property type="match status" value="1"/>
</dbReference>
<feature type="transmembrane region" description="Helical" evidence="6">
    <location>
        <begin position="28"/>
        <end position="55"/>
    </location>
</feature>
<keyword evidence="5 6" id="KW-0472">Membrane</keyword>
<evidence type="ECO:0000313" key="7">
    <source>
        <dbReference type="EMBL" id="SCE98300.1"/>
    </source>
</evidence>
<dbReference type="SUPFAM" id="SSF103473">
    <property type="entry name" value="MFS general substrate transporter"/>
    <property type="match status" value="1"/>
</dbReference>
<feature type="transmembrane region" description="Helical" evidence="6">
    <location>
        <begin position="396"/>
        <end position="414"/>
    </location>
</feature>
<protein>
    <submittedName>
        <fullName evidence="7">Predicted arabinose efflux permease, MFS family</fullName>
    </submittedName>
</protein>
<keyword evidence="2" id="KW-1003">Cell membrane</keyword>
<proteinExistence type="predicted"/>
<dbReference type="PANTHER" id="PTHR23513:SF6">
    <property type="entry name" value="MAJOR FACILITATOR SUPERFAMILY ASSOCIATED DOMAIN-CONTAINING PROTEIN"/>
    <property type="match status" value="1"/>
</dbReference>
<dbReference type="InterPro" id="IPR011701">
    <property type="entry name" value="MFS"/>
</dbReference>
<feature type="transmembrane region" description="Helical" evidence="6">
    <location>
        <begin position="329"/>
        <end position="351"/>
    </location>
</feature>
<accession>A0A1C4WQ24</accession>
<gene>
    <name evidence="7" type="ORF">GA0070564_102432</name>
</gene>
<organism evidence="7 8">
    <name type="scientific">Micromonospora mirobrigensis</name>
    <dbReference type="NCBI Taxonomy" id="262898"/>
    <lineage>
        <taxon>Bacteria</taxon>
        <taxon>Bacillati</taxon>
        <taxon>Actinomycetota</taxon>
        <taxon>Actinomycetes</taxon>
        <taxon>Micromonosporales</taxon>
        <taxon>Micromonosporaceae</taxon>
        <taxon>Micromonospora</taxon>
    </lineage>
</organism>
<evidence type="ECO:0000256" key="2">
    <source>
        <dbReference type="ARBA" id="ARBA00022475"/>
    </source>
</evidence>
<evidence type="ECO:0000256" key="4">
    <source>
        <dbReference type="ARBA" id="ARBA00022989"/>
    </source>
</evidence>
<dbReference type="RefSeq" id="WP_091605905.1">
    <property type="nucleotide sequence ID" value="NZ_FMCX01000002.1"/>
</dbReference>
<evidence type="ECO:0000256" key="1">
    <source>
        <dbReference type="ARBA" id="ARBA00004651"/>
    </source>
</evidence>
<name>A0A1C4WQ24_9ACTN</name>
<evidence type="ECO:0000313" key="8">
    <source>
        <dbReference type="Proteomes" id="UP000199504"/>
    </source>
</evidence>
<sequence>MTAVDATARSAGPDGRPEPTFPGAGFRALWLAVGVSQFGSAVSVVTIPVIAVVSLGAGPQQMGLLSALGMIPSFLVRVPAAAWSDRLPRRVPWLVAVNLAQVAVIGAVPLLWWRGMLGLPALLVVVAAASLLTGISSSLSSPVLVGVVPRAHLVTANGRLSATRGVADIGGPGLGGLLLAVLAAPFVVLVDALSFLLAALLYARVRETPPEPAVPAWEPADEPAPPGGTLALAWALLSRGGIRALVVVSLVNGVVDPVLVLFMVDDLRLPASAIGLLLGLGAVGGISGGLLVGRAMSRWGPGGTRAVGAAVTLASLAVLPFTTRGPSGAVGVVLFELAGSLGGTLLVATVFGQLQGAAPAGRVARVMALAMTFLQVATVLGALGGGLLGGLVGSRATLLVAGGLLAATLVPLLLRWRAGGWTCDDEREIR</sequence>